<reference evidence="2" key="1">
    <citation type="submission" date="2016-11" db="EMBL/GenBank/DDBJ databases">
        <title>The genome of Nicotiana attenuata.</title>
        <authorList>
            <person name="Xu S."/>
            <person name="Brockmoeller T."/>
            <person name="Gaquerel E."/>
            <person name="Navarro A."/>
            <person name="Kuhl H."/>
            <person name="Gase K."/>
            <person name="Ling Z."/>
            <person name="Zhou W."/>
            <person name="Kreitzer C."/>
            <person name="Stanke M."/>
            <person name="Tang H."/>
            <person name="Lyons E."/>
            <person name="Pandey P."/>
            <person name="Pandey S.P."/>
            <person name="Timmermann B."/>
            <person name="Baldwin I.T."/>
        </authorList>
    </citation>
    <scope>NUCLEOTIDE SEQUENCE [LARGE SCALE GENOMIC DNA]</scope>
    <source>
        <strain evidence="2">UT</strain>
    </source>
</reference>
<keyword evidence="3" id="KW-1185">Reference proteome</keyword>
<name>A0A314LGX3_NICAT</name>
<dbReference type="Gramene" id="OIT40279">
    <property type="protein sequence ID" value="OIT40279"/>
    <property type="gene ID" value="A4A49_53715"/>
</dbReference>
<proteinExistence type="predicted"/>
<evidence type="ECO:0000313" key="2">
    <source>
        <dbReference type="EMBL" id="OIT40279.1"/>
    </source>
</evidence>
<dbReference type="InterPro" id="IPR025322">
    <property type="entry name" value="PADRE_dom"/>
</dbReference>
<gene>
    <name evidence="2" type="ORF">A4A49_53715</name>
</gene>
<evidence type="ECO:0000256" key="1">
    <source>
        <dbReference type="SAM" id="MobiDB-lite"/>
    </source>
</evidence>
<comment type="caution">
    <text evidence="2">The sequence shown here is derived from an EMBL/GenBank/DDBJ whole genome shotgun (WGS) entry which is preliminary data.</text>
</comment>
<feature type="compositionally biased region" description="Polar residues" evidence="1">
    <location>
        <begin position="152"/>
        <end position="164"/>
    </location>
</feature>
<dbReference type="PANTHER" id="PTHR33052">
    <property type="entry name" value="DUF4228 DOMAIN PROTEIN-RELATED"/>
    <property type="match status" value="1"/>
</dbReference>
<sequence>MFVKIVHPGGHVELHDVPVLAAEIINRNPKSCVCHPSVFQQPWAILPPETILMPGQKFYVVPIKTIKRLQSLALKSSPALIHKLQKQSSVKENTAENQEASFSNCWLFSRNSPKNSKLPYSPLRQEENREVQSQGDNCFTCLLTGIRINKSGSGENVMSNTETRSSGSSLGSSETNFLNRNQRTHVDCNETSTGVSPTRLSSFDQWHPSLESISEE</sequence>
<organism evidence="2 3">
    <name type="scientific">Nicotiana attenuata</name>
    <name type="common">Coyote tobacco</name>
    <dbReference type="NCBI Taxonomy" id="49451"/>
    <lineage>
        <taxon>Eukaryota</taxon>
        <taxon>Viridiplantae</taxon>
        <taxon>Streptophyta</taxon>
        <taxon>Embryophyta</taxon>
        <taxon>Tracheophyta</taxon>
        <taxon>Spermatophyta</taxon>
        <taxon>Magnoliopsida</taxon>
        <taxon>eudicotyledons</taxon>
        <taxon>Gunneridae</taxon>
        <taxon>Pentapetalae</taxon>
        <taxon>asterids</taxon>
        <taxon>lamiids</taxon>
        <taxon>Solanales</taxon>
        <taxon>Solanaceae</taxon>
        <taxon>Nicotianoideae</taxon>
        <taxon>Nicotianeae</taxon>
        <taxon>Nicotiana</taxon>
    </lineage>
</organism>
<protein>
    <submittedName>
        <fullName evidence="2">Uncharacterized protein</fullName>
    </submittedName>
</protein>
<accession>A0A314LGX3</accession>
<feature type="region of interest" description="Disordered" evidence="1">
    <location>
        <begin position="152"/>
        <end position="216"/>
    </location>
</feature>
<dbReference type="Pfam" id="PF14009">
    <property type="entry name" value="PADRE"/>
    <property type="match status" value="1"/>
</dbReference>
<dbReference type="Proteomes" id="UP000187609">
    <property type="component" value="Unassembled WGS sequence"/>
</dbReference>
<feature type="compositionally biased region" description="Polar residues" evidence="1">
    <location>
        <begin position="189"/>
        <end position="204"/>
    </location>
</feature>
<dbReference type="EMBL" id="MJEQ01000037">
    <property type="protein sequence ID" value="OIT40279.1"/>
    <property type="molecule type" value="Genomic_DNA"/>
</dbReference>
<evidence type="ECO:0000313" key="3">
    <source>
        <dbReference type="Proteomes" id="UP000187609"/>
    </source>
</evidence>
<dbReference type="AlphaFoldDB" id="A0A314LGX3"/>